<dbReference type="Proteomes" id="UP000095285">
    <property type="component" value="Unassembled WGS sequence"/>
</dbReference>
<keyword evidence="1" id="KW-1185">Reference proteome</keyword>
<dbReference type="AlphaFoldDB" id="A0A1I7VW72"/>
<reference evidence="1" key="1">
    <citation type="submission" date="2012-04" db="EMBL/GenBank/DDBJ databases">
        <title>The Genome Sequence of Loa loa.</title>
        <authorList>
            <consortium name="The Broad Institute Genome Sequencing Platform"/>
            <consortium name="Broad Institute Genome Sequencing Center for Infectious Disease"/>
            <person name="Nutman T.B."/>
            <person name="Fink D.L."/>
            <person name="Russ C."/>
            <person name="Young S."/>
            <person name="Zeng Q."/>
            <person name="Gargeya S."/>
            <person name="Alvarado L."/>
            <person name="Berlin A."/>
            <person name="Chapman S.B."/>
            <person name="Chen Z."/>
            <person name="Freedman E."/>
            <person name="Gellesch M."/>
            <person name="Goldberg J."/>
            <person name="Griggs A."/>
            <person name="Gujja S."/>
            <person name="Heilman E.R."/>
            <person name="Heiman D."/>
            <person name="Howarth C."/>
            <person name="Mehta T."/>
            <person name="Neiman D."/>
            <person name="Pearson M."/>
            <person name="Roberts A."/>
            <person name="Saif S."/>
            <person name="Shea T."/>
            <person name="Shenoy N."/>
            <person name="Sisk P."/>
            <person name="Stolte C."/>
            <person name="Sykes S."/>
            <person name="White J."/>
            <person name="Yandava C."/>
            <person name="Haas B."/>
            <person name="Henn M.R."/>
            <person name="Nusbaum C."/>
            <person name="Birren B."/>
        </authorList>
    </citation>
    <scope>NUCLEOTIDE SEQUENCE [LARGE SCALE GENOMIC DNA]</scope>
</reference>
<sequence length="168" mass="19533">MTLTILESIKPVKNRLTNILQGIRALDVGLPEESLPCPRRLQICEIKRRLFDEKIMRVQMCIQSLQEANDRWIDYVQKSLTVARKREEKKKYEEVTIGEQRIFNLVQEAQEATTALTIYKKRLTLESRTPNQQHALLTEVPMRIPSTTYANNVNLPQLFLPIFNGGPR</sequence>
<evidence type="ECO:0000313" key="1">
    <source>
        <dbReference type="Proteomes" id="UP000095285"/>
    </source>
</evidence>
<organism evidence="1 2">
    <name type="scientific">Loa loa</name>
    <name type="common">Eye worm</name>
    <name type="synonym">Filaria loa</name>
    <dbReference type="NCBI Taxonomy" id="7209"/>
    <lineage>
        <taxon>Eukaryota</taxon>
        <taxon>Metazoa</taxon>
        <taxon>Ecdysozoa</taxon>
        <taxon>Nematoda</taxon>
        <taxon>Chromadorea</taxon>
        <taxon>Rhabditida</taxon>
        <taxon>Spirurina</taxon>
        <taxon>Spiruromorpha</taxon>
        <taxon>Filarioidea</taxon>
        <taxon>Onchocercidae</taxon>
        <taxon>Loa</taxon>
    </lineage>
</organism>
<name>A0A1I7VW72_LOALO</name>
<accession>A0A1I7VW72</accession>
<proteinExistence type="predicted"/>
<protein>
    <submittedName>
        <fullName evidence="2">Uncharacterized protein</fullName>
    </submittedName>
</protein>
<evidence type="ECO:0000313" key="2">
    <source>
        <dbReference type="WBParaSite" id="EN70_6887"/>
    </source>
</evidence>
<reference evidence="2" key="2">
    <citation type="submission" date="2016-11" db="UniProtKB">
        <authorList>
            <consortium name="WormBaseParasite"/>
        </authorList>
    </citation>
    <scope>IDENTIFICATION</scope>
</reference>
<dbReference type="WBParaSite" id="EN70_6887">
    <property type="protein sequence ID" value="EN70_6887"/>
    <property type="gene ID" value="EN70_6887"/>
</dbReference>